<reference evidence="2 3" key="1">
    <citation type="submission" date="2020-02" db="EMBL/GenBank/DDBJ databases">
        <authorList>
            <person name="Ma Q."/>
            <person name="Huang Y."/>
            <person name="Song X."/>
            <person name="Pei D."/>
        </authorList>
    </citation>
    <scope>NUCLEOTIDE SEQUENCE [LARGE SCALE GENOMIC DNA]</scope>
    <source>
        <strain evidence="2">Sxm20200214</strain>
        <tissue evidence="2">Leaf</tissue>
    </source>
</reference>
<sequence>MCKRNPTIQASPRAISGHDRRRHQRTDLPFRIESYTLRTGGSGEVNHFSRRENIARAGDFRRCEDSRTFLATRGGDDCDDRYNRR</sequence>
<feature type="region of interest" description="Disordered" evidence="1">
    <location>
        <begin position="1"/>
        <end position="27"/>
    </location>
</feature>
<comment type="caution">
    <text evidence="2">The sequence shown here is derived from an EMBL/GenBank/DDBJ whole genome shotgun (WGS) entry which is preliminary data.</text>
</comment>
<dbReference type="EMBL" id="JAAMPC010000015">
    <property type="protein sequence ID" value="KAG2258259.1"/>
    <property type="molecule type" value="Genomic_DNA"/>
</dbReference>
<protein>
    <submittedName>
        <fullName evidence="2">Uncharacterized protein</fullName>
    </submittedName>
</protein>
<accession>A0A8X7PTT6</accession>
<evidence type="ECO:0000313" key="3">
    <source>
        <dbReference type="Proteomes" id="UP000886595"/>
    </source>
</evidence>
<evidence type="ECO:0000313" key="2">
    <source>
        <dbReference type="EMBL" id="KAG2258259.1"/>
    </source>
</evidence>
<evidence type="ECO:0000256" key="1">
    <source>
        <dbReference type="SAM" id="MobiDB-lite"/>
    </source>
</evidence>
<keyword evidence="3" id="KW-1185">Reference proteome</keyword>
<name>A0A8X7PTT6_BRACI</name>
<organism evidence="2 3">
    <name type="scientific">Brassica carinata</name>
    <name type="common">Ethiopian mustard</name>
    <name type="synonym">Abyssinian cabbage</name>
    <dbReference type="NCBI Taxonomy" id="52824"/>
    <lineage>
        <taxon>Eukaryota</taxon>
        <taxon>Viridiplantae</taxon>
        <taxon>Streptophyta</taxon>
        <taxon>Embryophyta</taxon>
        <taxon>Tracheophyta</taxon>
        <taxon>Spermatophyta</taxon>
        <taxon>Magnoliopsida</taxon>
        <taxon>eudicotyledons</taxon>
        <taxon>Gunneridae</taxon>
        <taxon>Pentapetalae</taxon>
        <taxon>rosids</taxon>
        <taxon>malvids</taxon>
        <taxon>Brassicales</taxon>
        <taxon>Brassicaceae</taxon>
        <taxon>Brassiceae</taxon>
        <taxon>Brassica</taxon>
    </lineage>
</organism>
<gene>
    <name evidence="2" type="ORF">Bca52824_077553</name>
</gene>
<dbReference type="Proteomes" id="UP000886595">
    <property type="component" value="Unassembled WGS sequence"/>
</dbReference>
<feature type="compositionally biased region" description="Polar residues" evidence="1">
    <location>
        <begin position="1"/>
        <end position="10"/>
    </location>
</feature>
<proteinExistence type="predicted"/>
<dbReference type="AlphaFoldDB" id="A0A8X7PTT6"/>